<dbReference type="NCBIfam" id="TIGR00174">
    <property type="entry name" value="miaA"/>
    <property type="match status" value="1"/>
</dbReference>
<proteinExistence type="inferred from homology"/>
<dbReference type="Gene3D" id="3.40.50.300">
    <property type="entry name" value="P-loop containing nucleotide triphosphate hydrolases"/>
    <property type="match status" value="1"/>
</dbReference>
<feature type="region of interest" description="Disordered" evidence="7">
    <location>
        <begin position="469"/>
        <end position="492"/>
    </location>
</feature>
<evidence type="ECO:0000256" key="1">
    <source>
        <dbReference type="ARBA" id="ARBA00005842"/>
    </source>
</evidence>
<dbReference type="InterPro" id="IPR018022">
    <property type="entry name" value="IPT"/>
</dbReference>
<dbReference type="Gene3D" id="3.30.160.60">
    <property type="entry name" value="Classic Zinc Finger"/>
    <property type="match status" value="1"/>
</dbReference>
<sequence>MLKPLITICGTTGVGKSKLAIDLAVHLAKKQFGPQGWHGARVINADSMQVYKGLDVITNKVPAAEMEGVEHLLMGFKEPGEQYVVGEWVEDSLKLIHEMHQKKEIPIVVGGTSYWIQHLVFPNRLSKPSETTATLDAPWDPELQKALDALPQDMRSLFEGLPEEPPIAKTDPDAAFQLHALLLLLDPPVGQRWHWKDTRKVLHSLSIIRSARRRASDIIAQQAADTSSDSRPRFRTLCFWLFAEPSYLEPRLDARVDQMIKLGLLDEIRELRRIADAAGESSSFVNENSKYDYTLGIYQAIGYKEFHDFLTHPSDKVFKEAIDRMKLSTRQYAKKQISWIRNKLMPAVKEANSSTEGNMVSLYLLDAEKVDERWVDRVRAPAIDITEKLLDQVALPDPRGLSEVAKRLLNIPDKSANPLDVLQARKKTQCSICTTQDDRPFMVEEGKEWERHIHSRAHKRLAARLKRIQSGQQPYPKPRTTNQILDATSTDG</sequence>
<keyword evidence="9" id="KW-1185">Reference proteome</keyword>
<dbReference type="STRING" id="71717.A0A4Y7TQ48"/>
<evidence type="ECO:0000256" key="3">
    <source>
        <dbReference type="ARBA" id="ARBA00022741"/>
    </source>
</evidence>
<dbReference type="OrthoDB" id="775260at2759"/>
<protein>
    <recommendedName>
        <fullName evidence="5">tRNA dimethylallyltransferase</fullName>
        <ecNumber evidence="5">2.5.1.75</ecNumber>
    </recommendedName>
</protein>
<keyword evidence="4 6" id="KW-0067">ATP-binding</keyword>
<gene>
    <name evidence="8" type="ORF">FA13DRAFT_1771536</name>
</gene>
<dbReference type="PANTHER" id="PTHR11088">
    <property type="entry name" value="TRNA DIMETHYLALLYLTRANSFERASE"/>
    <property type="match status" value="1"/>
</dbReference>
<dbReference type="InterPro" id="IPR027417">
    <property type="entry name" value="P-loop_NTPase"/>
</dbReference>
<dbReference type="GO" id="GO:0005739">
    <property type="term" value="C:mitochondrion"/>
    <property type="evidence" value="ECO:0007669"/>
    <property type="project" value="TreeGrafter"/>
</dbReference>
<evidence type="ECO:0000256" key="4">
    <source>
        <dbReference type="ARBA" id="ARBA00022840"/>
    </source>
</evidence>
<dbReference type="GO" id="GO:0006400">
    <property type="term" value="P:tRNA modification"/>
    <property type="evidence" value="ECO:0007669"/>
    <property type="project" value="TreeGrafter"/>
</dbReference>
<dbReference type="Proteomes" id="UP000298030">
    <property type="component" value="Unassembled WGS sequence"/>
</dbReference>
<evidence type="ECO:0000256" key="2">
    <source>
        <dbReference type="ARBA" id="ARBA00022679"/>
    </source>
</evidence>
<dbReference type="GO" id="GO:0005524">
    <property type="term" value="F:ATP binding"/>
    <property type="evidence" value="ECO:0007669"/>
    <property type="project" value="UniProtKB-KW"/>
</dbReference>
<evidence type="ECO:0000256" key="5">
    <source>
        <dbReference type="RuleBase" id="RU003783"/>
    </source>
</evidence>
<dbReference type="InterPro" id="IPR039657">
    <property type="entry name" value="Dimethylallyltransferase"/>
</dbReference>
<dbReference type="PANTHER" id="PTHR11088:SF89">
    <property type="entry name" value="TRNA DIMETHYLALLYLTRANSFERASE"/>
    <property type="match status" value="1"/>
</dbReference>
<keyword evidence="3 6" id="KW-0547">Nucleotide-binding</keyword>
<dbReference type="EMBL" id="QPFP01000006">
    <property type="protein sequence ID" value="TEB36048.1"/>
    <property type="molecule type" value="Genomic_DNA"/>
</dbReference>
<dbReference type="Pfam" id="PF01715">
    <property type="entry name" value="IPPT"/>
    <property type="match status" value="1"/>
</dbReference>
<comment type="similarity">
    <text evidence="1 6">Belongs to the IPP transferase family.</text>
</comment>
<evidence type="ECO:0000313" key="9">
    <source>
        <dbReference type="Proteomes" id="UP000298030"/>
    </source>
</evidence>
<keyword evidence="2 6" id="KW-0808">Transferase</keyword>
<organism evidence="8 9">
    <name type="scientific">Coprinellus micaceus</name>
    <name type="common">Glistening ink-cap mushroom</name>
    <name type="synonym">Coprinus micaceus</name>
    <dbReference type="NCBI Taxonomy" id="71717"/>
    <lineage>
        <taxon>Eukaryota</taxon>
        <taxon>Fungi</taxon>
        <taxon>Dikarya</taxon>
        <taxon>Basidiomycota</taxon>
        <taxon>Agaricomycotina</taxon>
        <taxon>Agaricomycetes</taxon>
        <taxon>Agaricomycetidae</taxon>
        <taxon>Agaricales</taxon>
        <taxon>Agaricineae</taxon>
        <taxon>Psathyrellaceae</taxon>
        <taxon>Coprinellus</taxon>
    </lineage>
</organism>
<dbReference type="SUPFAM" id="SSF52540">
    <property type="entry name" value="P-loop containing nucleoside triphosphate hydrolases"/>
    <property type="match status" value="1"/>
</dbReference>
<evidence type="ECO:0000256" key="7">
    <source>
        <dbReference type="SAM" id="MobiDB-lite"/>
    </source>
</evidence>
<accession>A0A4Y7TQ48</accession>
<comment type="caution">
    <text evidence="8">The sequence shown here is derived from an EMBL/GenBank/DDBJ whole genome shotgun (WGS) entry which is preliminary data.</text>
</comment>
<dbReference type="AlphaFoldDB" id="A0A4Y7TQ48"/>
<comment type="catalytic activity">
    <reaction evidence="5">
        <text>adenosine(37) in tRNA + dimethylallyl diphosphate = N(6)-dimethylallyladenosine(37) in tRNA + diphosphate</text>
        <dbReference type="Rhea" id="RHEA:26482"/>
        <dbReference type="Rhea" id="RHEA-COMP:10162"/>
        <dbReference type="Rhea" id="RHEA-COMP:10375"/>
        <dbReference type="ChEBI" id="CHEBI:33019"/>
        <dbReference type="ChEBI" id="CHEBI:57623"/>
        <dbReference type="ChEBI" id="CHEBI:74411"/>
        <dbReference type="ChEBI" id="CHEBI:74415"/>
        <dbReference type="EC" id="2.5.1.75"/>
    </reaction>
</comment>
<name>A0A4Y7TQ48_COPMI</name>
<keyword evidence="5" id="KW-0819">tRNA processing</keyword>
<reference evidence="8 9" key="1">
    <citation type="journal article" date="2019" name="Nat. Ecol. Evol.">
        <title>Megaphylogeny resolves global patterns of mushroom evolution.</title>
        <authorList>
            <person name="Varga T."/>
            <person name="Krizsan K."/>
            <person name="Foldi C."/>
            <person name="Dima B."/>
            <person name="Sanchez-Garcia M."/>
            <person name="Sanchez-Ramirez S."/>
            <person name="Szollosi G.J."/>
            <person name="Szarkandi J.G."/>
            <person name="Papp V."/>
            <person name="Albert L."/>
            <person name="Andreopoulos W."/>
            <person name="Angelini C."/>
            <person name="Antonin V."/>
            <person name="Barry K.W."/>
            <person name="Bougher N.L."/>
            <person name="Buchanan P."/>
            <person name="Buyck B."/>
            <person name="Bense V."/>
            <person name="Catcheside P."/>
            <person name="Chovatia M."/>
            <person name="Cooper J."/>
            <person name="Damon W."/>
            <person name="Desjardin D."/>
            <person name="Finy P."/>
            <person name="Geml J."/>
            <person name="Haridas S."/>
            <person name="Hughes K."/>
            <person name="Justo A."/>
            <person name="Karasinski D."/>
            <person name="Kautmanova I."/>
            <person name="Kiss B."/>
            <person name="Kocsube S."/>
            <person name="Kotiranta H."/>
            <person name="LaButti K.M."/>
            <person name="Lechner B.E."/>
            <person name="Liimatainen K."/>
            <person name="Lipzen A."/>
            <person name="Lukacs Z."/>
            <person name="Mihaltcheva S."/>
            <person name="Morgado L.N."/>
            <person name="Niskanen T."/>
            <person name="Noordeloos M.E."/>
            <person name="Ohm R.A."/>
            <person name="Ortiz-Santana B."/>
            <person name="Ovrebo C."/>
            <person name="Racz N."/>
            <person name="Riley R."/>
            <person name="Savchenko A."/>
            <person name="Shiryaev A."/>
            <person name="Soop K."/>
            <person name="Spirin V."/>
            <person name="Szebenyi C."/>
            <person name="Tomsovsky M."/>
            <person name="Tulloss R.E."/>
            <person name="Uehling J."/>
            <person name="Grigoriev I.V."/>
            <person name="Vagvolgyi C."/>
            <person name="Papp T."/>
            <person name="Martin F.M."/>
            <person name="Miettinen O."/>
            <person name="Hibbett D.S."/>
            <person name="Nagy L.G."/>
        </authorList>
    </citation>
    <scope>NUCLEOTIDE SEQUENCE [LARGE SCALE GENOMIC DNA]</scope>
    <source>
        <strain evidence="8 9">FP101781</strain>
    </source>
</reference>
<evidence type="ECO:0000313" key="8">
    <source>
        <dbReference type="EMBL" id="TEB36048.1"/>
    </source>
</evidence>
<dbReference type="Gene3D" id="1.10.20.140">
    <property type="match status" value="1"/>
</dbReference>
<evidence type="ECO:0000256" key="6">
    <source>
        <dbReference type="RuleBase" id="RU003785"/>
    </source>
</evidence>
<dbReference type="EC" id="2.5.1.75" evidence="5"/>
<dbReference type="GO" id="GO:0052381">
    <property type="term" value="F:tRNA dimethylallyltransferase activity"/>
    <property type="evidence" value="ECO:0007669"/>
    <property type="project" value="UniProtKB-EC"/>
</dbReference>
<dbReference type="HAMAP" id="MF_00185">
    <property type="entry name" value="IPP_trans"/>
    <property type="match status" value="1"/>
</dbReference>